<dbReference type="OrthoDB" id="6775123at2759"/>
<gene>
    <name evidence="1" type="ORF">AVEN_69802_1</name>
</gene>
<dbReference type="PANTHER" id="PTHR45749:SF21">
    <property type="entry name" value="DUF4371 DOMAIN-CONTAINING PROTEIN"/>
    <property type="match status" value="1"/>
</dbReference>
<dbReference type="AlphaFoldDB" id="A0A4Y2N0Z8"/>
<proteinExistence type="predicted"/>
<name>A0A4Y2N0Z8_ARAVE</name>
<accession>A0A4Y2N0Z8</accession>
<dbReference type="PANTHER" id="PTHR45749">
    <property type="match status" value="1"/>
</dbReference>
<evidence type="ECO:0000313" key="2">
    <source>
        <dbReference type="Proteomes" id="UP000499080"/>
    </source>
</evidence>
<reference evidence="1 2" key="1">
    <citation type="journal article" date="2019" name="Sci. Rep.">
        <title>Orb-weaving spider Araneus ventricosus genome elucidates the spidroin gene catalogue.</title>
        <authorList>
            <person name="Kono N."/>
            <person name="Nakamura H."/>
            <person name="Ohtoshi R."/>
            <person name="Moran D.A.P."/>
            <person name="Shinohara A."/>
            <person name="Yoshida Y."/>
            <person name="Fujiwara M."/>
            <person name="Mori M."/>
            <person name="Tomita M."/>
            <person name="Arakawa K."/>
        </authorList>
    </citation>
    <scope>NUCLEOTIDE SEQUENCE [LARGE SCALE GENOMIC DNA]</scope>
</reference>
<keyword evidence="2" id="KW-1185">Reference proteome</keyword>
<protein>
    <submittedName>
        <fullName evidence="1">Uncharacterized protein</fullName>
    </submittedName>
</protein>
<dbReference type="Proteomes" id="UP000499080">
    <property type="component" value="Unassembled WGS sequence"/>
</dbReference>
<organism evidence="1 2">
    <name type="scientific">Araneus ventricosus</name>
    <name type="common">Orbweaver spider</name>
    <name type="synonym">Epeira ventricosa</name>
    <dbReference type="NCBI Taxonomy" id="182803"/>
    <lineage>
        <taxon>Eukaryota</taxon>
        <taxon>Metazoa</taxon>
        <taxon>Ecdysozoa</taxon>
        <taxon>Arthropoda</taxon>
        <taxon>Chelicerata</taxon>
        <taxon>Arachnida</taxon>
        <taxon>Araneae</taxon>
        <taxon>Araneomorphae</taxon>
        <taxon>Entelegynae</taxon>
        <taxon>Araneoidea</taxon>
        <taxon>Araneidae</taxon>
        <taxon>Araneus</taxon>
    </lineage>
</organism>
<evidence type="ECO:0000313" key="1">
    <source>
        <dbReference type="EMBL" id="GBN32294.1"/>
    </source>
</evidence>
<dbReference type="EMBL" id="BGPR01008218">
    <property type="protein sequence ID" value="GBN32294.1"/>
    <property type="molecule type" value="Genomic_DNA"/>
</dbReference>
<sequence>MNKKSTSVINRVNDQRAKEISKNRAILASIIKTVMFCARQKIALSGHRESGILKEDRNENEGNFRAALRFRIDDGDEIFKKKKKHLKDHPGNASYISPETQNFIIEEIGELLQEQIVKEVVNQNSSVF</sequence>
<comment type="caution">
    <text evidence="1">The sequence shown here is derived from an EMBL/GenBank/DDBJ whole genome shotgun (WGS) entry which is preliminary data.</text>
</comment>